<evidence type="ECO:0000259" key="2">
    <source>
        <dbReference type="Pfam" id="PF07331"/>
    </source>
</evidence>
<sequence length="159" mass="16887">MSREPSSDSLPPGESLLLVLLLLAGLVVLAEGVRLGAFASPRSAGTFPFLAGLVQSAGALVLLVGRLRRRGEEREDLPTRLRRLIAHLLPKEVALAVPALVLWVASLGTMGFVPATLAFLFAAVWYLRGGSPLLPAAVSAGTVAVIWLVFREIFEIVLP</sequence>
<feature type="transmembrane region" description="Helical" evidence="1">
    <location>
        <begin position="46"/>
        <end position="65"/>
    </location>
</feature>
<feature type="transmembrane region" description="Helical" evidence="1">
    <location>
        <begin position="93"/>
        <end position="126"/>
    </location>
</feature>
<accession>H5SK20</accession>
<reference evidence="3" key="2">
    <citation type="journal article" date="2012" name="PLoS ONE">
        <title>A Deeply Branching Thermophilic Bacterium with an Ancient Acetyl-CoA Pathway Dominates a Subsurface Ecosystem.</title>
        <authorList>
            <person name="Takami H."/>
            <person name="Noguchi H."/>
            <person name="Takaki Y."/>
            <person name="Uchiyama I."/>
            <person name="Toyoda A."/>
            <person name="Nishi S."/>
            <person name="Chee G.-J."/>
            <person name="Arai W."/>
            <person name="Nunoura T."/>
            <person name="Itoh T."/>
            <person name="Hattori M."/>
            <person name="Takai K."/>
        </authorList>
    </citation>
    <scope>NUCLEOTIDE SEQUENCE</scope>
</reference>
<feature type="transmembrane region" description="Helical" evidence="1">
    <location>
        <begin position="132"/>
        <end position="150"/>
    </location>
</feature>
<dbReference type="InterPro" id="IPR009936">
    <property type="entry name" value="DUF1468"/>
</dbReference>
<gene>
    <name evidence="3" type="ORF">HGMM_F40A07C25</name>
</gene>
<keyword evidence="1" id="KW-0472">Membrane</keyword>
<dbReference type="EMBL" id="AP011749">
    <property type="protein sequence ID" value="BAL56506.1"/>
    <property type="molecule type" value="Genomic_DNA"/>
</dbReference>
<evidence type="ECO:0000313" key="3">
    <source>
        <dbReference type="EMBL" id="BAL56506.1"/>
    </source>
</evidence>
<keyword evidence="1" id="KW-0812">Transmembrane</keyword>
<dbReference type="Pfam" id="PF07331">
    <property type="entry name" value="TctB"/>
    <property type="match status" value="1"/>
</dbReference>
<name>H5SK20_9PROT</name>
<dbReference type="AlphaFoldDB" id="H5SK20"/>
<reference evidence="3" key="1">
    <citation type="journal article" date="2005" name="Environ. Microbiol.">
        <title>Genetic and functional properties of uncultivated thermophilic crenarchaeotes from a subsurface gold mine as revealed by analysis of genome fragments.</title>
        <authorList>
            <person name="Nunoura T."/>
            <person name="Hirayama H."/>
            <person name="Takami H."/>
            <person name="Oida H."/>
            <person name="Nishi S."/>
            <person name="Shimamura S."/>
            <person name="Suzuki Y."/>
            <person name="Inagaki F."/>
            <person name="Takai K."/>
            <person name="Nealson K.H."/>
            <person name="Horikoshi K."/>
        </authorList>
    </citation>
    <scope>NUCLEOTIDE SEQUENCE</scope>
</reference>
<proteinExistence type="predicted"/>
<evidence type="ECO:0000256" key="1">
    <source>
        <dbReference type="SAM" id="Phobius"/>
    </source>
</evidence>
<protein>
    <submittedName>
        <fullName evidence="3">Hypothetical conserved protein</fullName>
    </submittedName>
</protein>
<feature type="domain" description="DUF1468" evidence="2">
    <location>
        <begin position="18"/>
        <end position="159"/>
    </location>
</feature>
<organism evidence="3">
    <name type="scientific">uncultured Alphaproteobacteria bacterium</name>
    <dbReference type="NCBI Taxonomy" id="91750"/>
    <lineage>
        <taxon>Bacteria</taxon>
        <taxon>Pseudomonadati</taxon>
        <taxon>Pseudomonadota</taxon>
        <taxon>Alphaproteobacteria</taxon>
        <taxon>environmental samples</taxon>
    </lineage>
</organism>
<keyword evidence="1" id="KW-1133">Transmembrane helix</keyword>